<dbReference type="SUPFAM" id="SSF49695">
    <property type="entry name" value="gamma-Crystallin-like"/>
    <property type="match status" value="1"/>
</dbReference>
<dbReference type="InterPro" id="IPR011024">
    <property type="entry name" value="G_crystallin-like"/>
</dbReference>
<evidence type="ECO:0000313" key="1">
    <source>
        <dbReference type="EnsemblMetazoa" id="Aqu2.1.34901_001"/>
    </source>
</evidence>
<protein>
    <submittedName>
        <fullName evidence="1">Uncharacterized protein</fullName>
    </submittedName>
</protein>
<organism evidence="1">
    <name type="scientific">Amphimedon queenslandica</name>
    <name type="common">Sponge</name>
    <dbReference type="NCBI Taxonomy" id="400682"/>
    <lineage>
        <taxon>Eukaryota</taxon>
        <taxon>Metazoa</taxon>
        <taxon>Porifera</taxon>
        <taxon>Demospongiae</taxon>
        <taxon>Heteroscleromorpha</taxon>
        <taxon>Haplosclerida</taxon>
        <taxon>Niphatidae</taxon>
        <taxon>Amphimedon</taxon>
    </lineage>
</organism>
<dbReference type="Gene3D" id="2.60.20.10">
    <property type="entry name" value="Crystallins"/>
    <property type="match status" value="1"/>
</dbReference>
<name>A0A1X7V4K5_AMPQE</name>
<dbReference type="AlphaFoldDB" id="A0A1X7V4K5"/>
<accession>A0A1X7V4K5</accession>
<reference evidence="1" key="1">
    <citation type="submission" date="2017-05" db="UniProtKB">
        <authorList>
            <consortium name="EnsemblMetazoa"/>
        </authorList>
    </citation>
    <scope>IDENTIFICATION</scope>
</reference>
<proteinExistence type="predicted"/>
<dbReference type="EnsemblMetazoa" id="Aqu2.1.34901_001">
    <property type="protein sequence ID" value="Aqu2.1.34901_001"/>
    <property type="gene ID" value="Aqu2.1.34901"/>
</dbReference>
<sequence>MTAIAGPLHLISRSGTRDLYNTTDSISSGDCYTQASVIASDPKSLWVVYTVPNWDHGNSPDSNSATIVEPDGTTVSTMSPIQSAQGFNMENPGAILFEHSKFRGYGNQHRSHNEDLTSSFSQGTIAGVSSAIITGGVWNLFTGINFTGKRLVFDGKQDLGPGRYDFGCLPANDQAKSIKYVRPA</sequence>
<dbReference type="InParanoid" id="A0A1X7V4K5"/>